<gene>
    <name evidence="3" type="ORF">MKW98_004617</name>
</gene>
<proteinExistence type="predicted"/>
<accession>A0AAD4SPK1</accession>
<dbReference type="SMART" id="SM00256">
    <property type="entry name" value="FBOX"/>
    <property type="match status" value="1"/>
</dbReference>
<dbReference type="SUPFAM" id="SSF117281">
    <property type="entry name" value="Kelch motif"/>
    <property type="match status" value="1"/>
</dbReference>
<dbReference type="AlphaFoldDB" id="A0AAD4SPK1"/>
<feature type="compositionally biased region" description="Polar residues" evidence="1">
    <location>
        <begin position="1"/>
        <end position="10"/>
    </location>
</feature>
<dbReference type="Pfam" id="PF01344">
    <property type="entry name" value="Kelch_1"/>
    <property type="match status" value="2"/>
</dbReference>
<dbReference type="InterPro" id="IPR015915">
    <property type="entry name" value="Kelch-typ_b-propeller"/>
</dbReference>
<evidence type="ECO:0000313" key="4">
    <source>
        <dbReference type="Proteomes" id="UP001202328"/>
    </source>
</evidence>
<dbReference type="EMBL" id="JAJJMB010009125">
    <property type="protein sequence ID" value="KAI3916176.1"/>
    <property type="molecule type" value="Genomic_DNA"/>
</dbReference>
<dbReference type="Gene3D" id="2.120.10.80">
    <property type="entry name" value="Kelch-type beta propeller"/>
    <property type="match status" value="2"/>
</dbReference>
<dbReference type="PANTHER" id="PTHR47712">
    <property type="entry name" value="OS09G0555300 PROTEIN"/>
    <property type="match status" value="1"/>
</dbReference>
<evidence type="ECO:0000313" key="3">
    <source>
        <dbReference type="EMBL" id="KAI3916176.1"/>
    </source>
</evidence>
<dbReference type="SUPFAM" id="SSF81383">
    <property type="entry name" value="F-box domain"/>
    <property type="match status" value="1"/>
</dbReference>
<feature type="domain" description="F-box" evidence="2">
    <location>
        <begin position="171"/>
        <end position="211"/>
    </location>
</feature>
<dbReference type="PANTHER" id="PTHR47712:SF1">
    <property type="entry name" value="OS09G0555300 PROTEIN"/>
    <property type="match status" value="1"/>
</dbReference>
<dbReference type="Proteomes" id="UP001202328">
    <property type="component" value="Unassembled WGS sequence"/>
</dbReference>
<dbReference type="SMART" id="SM00612">
    <property type="entry name" value="Kelch"/>
    <property type="match status" value="2"/>
</dbReference>
<dbReference type="Gene3D" id="1.20.1280.50">
    <property type="match status" value="1"/>
</dbReference>
<dbReference type="InterPro" id="IPR001810">
    <property type="entry name" value="F-box_dom"/>
</dbReference>
<evidence type="ECO:0000259" key="2">
    <source>
        <dbReference type="SMART" id="SM00256"/>
    </source>
</evidence>
<reference evidence="3" key="1">
    <citation type="submission" date="2022-04" db="EMBL/GenBank/DDBJ databases">
        <title>A functionally conserved STORR gene fusion in Papaver species that diverged 16.8 million years ago.</title>
        <authorList>
            <person name="Catania T."/>
        </authorList>
    </citation>
    <scope>NUCLEOTIDE SEQUENCE</scope>
    <source>
        <strain evidence="3">S-188037</strain>
    </source>
</reference>
<dbReference type="Pfam" id="PF00646">
    <property type="entry name" value="F-box"/>
    <property type="match status" value="1"/>
</dbReference>
<feature type="region of interest" description="Disordered" evidence="1">
    <location>
        <begin position="1"/>
        <end position="21"/>
    </location>
</feature>
<comment type="caution">
    <text evidence="3">The sequence shown here is derived from an EMBL/GenBank/DDBJ whole genome shotgun (WGS) entry which is preliminary data.</text>
</comment>
<organism evidence="3 4">
    <name type="scientific">Papaver atlanticum</name>
    <dbReference type="NCBI Taxonomy" id="357466"/>
    <lineage>
        <taxon>Eukaryota</taxon>
        <taxon>Viridiplantae</taxon>
        <taxon>Streptophyta</taxon>
        <taxon>Embryophyta</taxon>
        <taxon>Tracheophyta</taxon>
        <taxon>Spermatophyta</taxon>
        <taxon>Magnoliopsida</taxon>
        <taxon>Ranunculales</taxon>
        <taxon>Papaveraceae</taxon>
        <taxon>Papaveroideae</taxon>
        <taxon>Papaver</taxon>
    </lineage>
</organism>
<sequence length="610" mass="69075">MANFGSSKSFGNGKKTSFICDDSREGTENRILVERMVGESSLQREFEDLSVSRRLAKSVSQKLRKKSHKYGGEEEGEERRVSSGCLGLYGKGGGCKVGVDTCDDFGEGNSRRKSIVGDEMKGYQPVCGDDEAMVDCFPNAVAEKFWKRGNRKEREFQFGEPPSRNRMDLLLPDDVLEMCFKRLPLTALMASRLVCKKWRYLTSTPRFLQMRCDGLYQTPWLFLFGVVKNGYCAGHVHALDVSLDQWHKIDAKIIKGKFLFSVATIGDDVYVVGGCSSMTSFGTVDKSSFKTHKGVLVFSPLTKSWRKVASMKSARSSAILGVFKVSSHCSIFRSQKDRKDRRFPRSRIGGVSDVYEDPHRLSVRRQFGNAFDETDSLLVSRSKSFVKHERNFSHPKGFTRYVLIAVGGLGSWNEPLDSGEIFDPVSNRWIETMKLPVDFGVVCSGVVCGETFYVYSETDKLAAYDLEKGIWVGIQTTQSPPRLHEYYPKLVSANDRLFMLSVSWCGQDFQTDRREKAVRKLWELDLVPRTWTEISRHPDAPMDWNASFVADRGRIFGIEMFKIFGQVLDFFTVCDMSSLDLKWKHISRKHVAQELDASSCVTKSLAVLHL</sequence>
<name>A0AAD4SPK1_9MAGN</name>
<keyword evidence="4" id="KW-1185">Reference proteome</keyword>
<evidence type="ECO:0000256" key="1">
    <source>
        <dbReference type="SAM" id="MobiDB-lite"/>
    </source>
</evidence>
<dbReference type="GO" id="GO:0019005">
    <property type="term" value="C:SCF ubiquitin ligase complex"/>
    <property type="evidence" value="ECO:0007669"/>
    <property type="project" value="TreeGrafter"/>
</dbReference>
<dbReference type="InterPro" id="IPR006652">
    <property type="entry name" value="Kelch_1"/>
</dbReference>
<protein>
    <recommendedName>
        <fullName evidence="2">F-box domain-containing protein</fullName>
    </recommendedName>
</protein>
<dbReference type="InterPro" id="IPR036047">
    <property type="entry name" value="F-box-like_dom_sf"/>
</dbReference>